<protein>
    <submittedName>
        <fullName evidence="2">DUF302 domain-containing protein</fullName>
    </submittedName>
</protein>
<comment type="caution">
    <text evidence="2">The sequence shown here is derived from an EMBL/GenBank/DDBJ whole genome shotgun (WGS) entry which is preliminary data.</text>
</comment>
<dbReference type="PANTHER" id="PTHR38342">
    <property type="entry name" value="SLR5037 PROTEIN"/>
    <property type="match status" value="1"/>
</dbReference>
<evidence type="ECO:0000313" key="2">
    <source>
        <dbReference type="EMBL" id="TSA85543.1"/>
    </source>
</evidence>
<organism evidence="2 3">
    <name type="scientific">Deinococcus detaillensis</name>
    <dbReference type="NCBI Taxonomy" id="2592048"/>
    <lineage>
        <taxon>Bacteria</taxon>
        <taxon>Thermotogati</taxon>
        <taxon>Deinococcota</taxon>
        <taxon>Deinococci</taxon>
        <taxon>Deinococcales</taxon>
        <taxon>Deinococcaceae</taxon>
        <taxon>Deinococcus</taxon>
    </lineage>
</organism>
<dbReference type="Proteomes" id="UP000316092">
    <property type="component" value="Unassembled WGS sequence"/>
</dbReference>
<evidence type="ECO:0000313" key="3">
    <source>
        <dbReference type="Proteomes" id="UP000316092"/>
    </source>
</evidence>
<gene>
    <name evidence="2" type="ORF">FNU79_10155</name>
</gene>
<dbReference type="Pfam" id="PF03625">
    <property type="entry name" value="DUF302"/>
    <property type="match status" value="1"/>
</dbReference>
<dbReference type="OrthoDB" id="9791067at2"/>
<dbReference type="CDD" id="cd14797">
    <property type="entry name" value="DUF302"/>
    <property type="match status" value="1"/>
</dbReference>
<dbReference type="SUPFAM" id="SSF103247">
    <property type="entry name" value="TT1751-like"/>
    <property type="match status" value="1"/>
</dbReference>
<dbReference type="Gene3D" id="3.30.310.70">
    <property type="entry name" value="TT1751-like domain"/>
    <property type="match status" value="1"/>
</dbReference>
<dbReference type="PIRSF" id="PIRSF021774">
    <property type="entry name" value="UCP021774"/>
    <property type="match status" value="1"/>
</dbReference>
<dbReference type="RefSeq" id="WP_143720737.1">
    <property type="nucleotide sequence ID" value="NZ_VKDB01000009.1"/>
</dbReference>
<dbReference type="AlphaFoldDB" id="A0A553UZ94"/>
<dbReference type="InterPro" id="IPR005180">
    <property type="entry name" value="DUF302"/>
</dbReference>
<accession>A0A553UZ94</accession>
<sequence>MTDFALKRTVEADVDAVLERLKTALLAEGLGVLYSLEFSDIIAEKTGHQLPNRVVGFGVCSPDLARQALEFDPSIAALLPCGAFVIGTQNGTEVGFLDPALALGLTGNEALGPLGDQAKTMFQRVLAAV</sequence>
<name>A0A553UZ94_9DEIO</name>
<dbReference type="EMBL" id="VKDB01000009">
    <property type="protein sequence ID" value="TSA85543.1"/>
    <property type="molecule type" value="Genomic_DNA"/>
</dbReference>
<keyword evidence="3" id="KW-1185">Reference proteome</keyword>
<proteinExistence type="predicted"/>
<feature type="domain" description="DUF302" evidence="1">
    <location>
        <begin position="39"/>
        <end position="99"/>
    </location>
</feature>
<evidence type="ECO:0000259" key="1">
    <source>
        <dbReference type="Pfam" id="PF03625"/>
    </source>
</evidence>
<dbReference type="InterPro" id="IPR016796">
    <property type="entry name" value="UCP021774"/>
</dbReference>
<dbReference type="PANTHER" id="PTHR38342:SF1">
    <property type="entry name" value="SLR5037 PROTEIN"/>
    <property type="match status" value="1"/>
</dbReference>
<reference evidence="2 3" key="1">
    <citation type="submission" date="2019-07" db="EMBL/GenBank/DDBJ databases">
        <title>Deinococcus detaillus sp. nov., isolated from humus soil in Antarctica.</title>
        <authorList>
            <person name="Zhang K."/>
        </authorList>
    </citation>
    <scope>NUCLEOTIDE SEQUENCE [LARGE SCALE GENOMIC DNA]</scope>
    <source>
        <strain evidence="2 3">H1</strain>
    </source>
</reference>
<dbReference type="InterPro" id="IPR035923">
    <property type="entry name" value="TT1751-like_sf"/>
</dbReference>